<keyword evidence="2" id="KW-1185">Reference proteome</keyword>
<dbReference type="AlphaFoldDB" id="A0A4T2C0P6"/>
<dbReference type="OrthoDB" id="237405at2"/>
<sequence>MTVSTPITLASAGPLLFSPELSPSGGAVLFVADVAAATVFAFELEPEGAAQEGAQRVRVEQLDAKLASLLGVERGGAIIRGMTVHPQSHAVYL</sequence>
<name>A0A4T2C0P6_9MICO</name>
<dbReference type="RefSeq" id="WP_136642088.1">
    <property type="nucleotide sequence ID" value="NZ_QYRT01000015.1"/>
</dbReference>
<comment type="caution">
    <text evidence="1">The sequence shown here is derived from an EMBL/GenBank/DDBJ whole genome shotgun (WGS) entry which is preliminary data.</text>
</comment>
<organism evidence="1 2">
    <name type="scientific">Subtercola vilae</name>
    <dbReference type="NCBI Taxonomy" id="2056433"/>
    <lineage>
        <taxon>Bacteria</taxon>
        <taxon>Bacillati</taxon>
        <taxon>Actinomycetota</taxon>
        <taxon>Actinomycetes</taxon>
        <taxon>Micrococcales</taxon>
        <taxon>Microbacteriaceae</taxon>
        <taxon>Subtercola</taxon>
    </lineage>
</organism>
<dbReference type="Proteomes" id="UP000306192">
    <property type="component" value="Unassembled WGS sequence"/>
</dbReference>
<protein>
    <submittedName>
        <fullName evidence="1">Uncharacterized protein</fullName>
    </submittedName>
</protein>
<dbReference type="EMBL" id="QYRT01000015">
    <property type="protein sequence ID" value="TIH36621.1"/>
    <property type="molecule type" value="Genomic_DNA"/>
</dbReference>
<evidence type="ECO:0000313" key="2">
    <source>
        <dbReference type="Proteomes" id="UP000306192"/>
    </source>
</evidence>
<proteinExistence type="predicted"/>
<accession>A0A4T2C0P6</accession>
<reference evidence="1 2" key="1">
    <citation type="journal article" date="2019" name="Microorganisms">
        <title>Systematic Affiliation and Genome Analysis of Subtercola vilae DB165(T) with Particular Emphasis on Cold Adaptation of an Isolate from a High-Altitude Cold Volcano Lake.</title>
        <authorList>
            <person name="Villalobos A.S."/>
            <person name="Wiese J."/>
            <person name="Imhoff J.F."/>
            <person name="Dorador C."/>
            <person name="Keller A."/>
            <person name="Hentschel U."/>
        </authorList>
    </citation>
    <scope>NUCLEOTIDE SEQUENCE [LARGE SCALE GENOMIC DNA]</scope>
    <source>
        <strain evidence="1 2">DB165</strain>
    </source>
</reference>
<gene>
    <name evidence="1" type="ORF">D4765_09635</name>
</gene>
<evidence type="ECO:0000313" key="1">
    <source>
        <dbReference type="EMBL" id="TIH36621.1"/>
    </source>
</evidence>